<reference evidence="3" key="1">
    <citation type="submission" date="2019-12" db="EMBL/GenBank/DDBJ databases">
        <title>Genome sequencing and annotation of Brassica cretica.</title>
        <authorList>
            <person name="Studholme D.J."/>
            <person name="Sarris P.F."/>
        </authorList>
    </citation>
    <scope>NUCLEOTIDE SEQUENCE</scope>
    <source>
        <strain evidence="3">PFS-001/15</strain>
        <tissue evidence="3">Leaf</tissue>
    </source>
</reference>
<proteinExistence type="inferred from homology"/>
<evidence type="ECO:0000256" key="1">
    <source>
        <dbReference type="ARBA" id="ARBA00010199"/>
    </source>
</evidence>
<feature type="transmembrane region" description="Helical" evidence="2">
    <location>
        <begin position="147"/>
        <end position="170"/>
    </location>
</feature>
<evidence type="ECO:0000313" key="4">
    <source>
        <dbReference type="Proteomes" id="UP000712281"/>
    </source>
</evidence>
<keyword evidence="2" id="KW-0812">Transmembrane</keyword>
<dbReference type="GO" id="GO:0042910">
    <property type="term" value="F:xenobiotic transmembrane transporter activity"/>
    <property type="evidence" value="ECO:0007669"/>
    <property type="project" value="InterPro"/>
</dbReference>
<dbReference type="Proteomes" id="UP000712281">
    <property type="component" value="Unassembled WGS sequence"/>
</dbReference>
<dbReference type="InterPro" id="IPR002528">
    <property type="entry name" value="MATE_fam"/>
</dbReference>
<accession>A0A8S9J6B9</accession>
<protein>
    <recommendedName>
        <fullName evidence="5">Protein DETOXIFICATION</fullName>
    </recommendedName>
</protein>
<gene>
    <name evidence="3" type="ORF">F2Q68_00005026</name>
</gene>
<dbReference type="GO" id="GO:0016020">
    <property type="term" value="C:membrane"/>
    <property type="evidence" value="ECO:0007669"/>
    <property type="project" value="InterPro"/>
</dbReference>
<keyword evidence="2" id="KW-1133">Transmembrane helix</keyword>
<dbReference type="EMBL" id="QGKW02001660">
    <property type="protein sequence ID" value="KAF2577585.1"/>
    <property type="molecule type" value="Genomic_DNA"/>
</dbReference>
<feature type="transmembrane region" description="Helical" evidence="2">
    <location>
        <begin position="118"/>
        <end position="141"/>
    </location>
</feature>
<dbReference type="AlphaFoldDB" id="A0A8S9J6B9"/>
<evidence type="ECO:0000256" key="2">
    <source>
        <dbReference type="SAM" id="Phobius"/>
    </source>
</evidence>
<sequence>MSNFCSLTTSTLHYNLVNGIGDAASTNVANELGAGNPRGAHDSASAAVIIAAVESVIVSSTLFLSRNVWPYAYSNVEEVTRYVTKMTPILCISILMDSFVIVLSGIVRGTGWQKTGAYVNIASYYIIGIPIGLLLCFHLHFNGKGLWAGLVSGSTLQTLILFLVVGFTNWTKEANKARERILDEKV</sequence>
<keyword evidence="2" id="KW-0472">Membrane</keyword>
<evidence type="ECO:0008006" key="5">
    <source>
        <dbReference type="Google" id="ProtNLM"/>
    </source>
</evidence>
<dbReference type="Pfam" id="PF01554">
    <property type="entry name" value="MatE"/>
    <property type="match status" value="1"/>
</dbReference>
<comment type="similarity">
    <text evidence="1">Belongs to the multi antimicrobial extrusion (MATE) (TC 2.A.66.1) family.</text>
</comment>
<evidence type="ECO:0000313" key="3">
    <source>
        <dbReference type="EMBL" id="KAF2577585.1"/>
    </source>
</evidence>
<organism evidence="3 4">
    <name type="scientific">Brassica cretica</name>
    <name type="common">Mustard</name>
    <dbReference type="NCBI Taxonomy" id="69181"/>
    <lineage>
        <taxon>Eukaryota</taxon>
        <taxon>Viridiplantae</taxon>
        <taxon>Streptophyta</taxon>
        <taxon>Embryophyta</taxon>
        <taxon>Tracheophyta</taxon>
        <taxon>Spermatophyta</taxon>
        <taxon>Magnoliopsida</taxon>
        <taxon>eudicotyledons</taxon>
        <taxon>Gunneridae</taxon>
        <taxon>Pentapetalae</taxon>
        <taxon>rosids</taxon>
        <taxon>malvids</taxon>
        <taxon>Brassicales</taxon>
        <taxon>Brassicaceae</taxon>
        <taxon>Brassiceae</taxon>
        <taxon>Brassica</taxon>
    </lineage>
</organism>
<dbReference type="PANTHER" id="PTHR11206">
    <property type="entry name" value="MULTIDRUG RESISTANCE PROTEIN"/>
    <property type="match status" value="1"/>
</dbReference>
<feature type="transmembrane region" description="Helical" evidence="2">
    <location>
        <begin position="86"/>
        <end position="106"/>
    </location>
</feature>
<feature type="transmembrane region" description="Helical" evidence="2">
    <location>
        <begin position="46"/>
        <end position="66"/>
    </location>
</feature>
<dbReference type="GO" id="GO:0015297">
    <property type="term" value="F:antiporter activity"/>
    <property type="evidence" value="ECO:0007669"/>
    <property type="project" value="InterPro"/>
</dbReference>
<comment type="caution">
    <text evidence="3">The sequence shown here is derived from an EMBL/GenBank/DDBJ whole genome shotgun (WGS) entry which is preliminary data.</text>
</comment>
<name>A0A8S9J6B9_BRACR</name>